<evidence type="ECO:0000256" key="8">
    <source>
        <dbReference type="ARBA" id="ARBA00035655"/>
    </source>
</evidence>
<dbReference type="EMBL" id="CP123584">
    <property type="protein sequence ID" value="WZK87846.1"/>
    <property type="molecule type" value="Genomic_DNA"/>
</dbReference>
<proteinExistence type="inferred from homology"/>
<keyword evidence="5 9" id="KW-0812">Transmembrane</keyword>
<feature type="transmembrane region" description="Helical" evidence="9">
    <location>
        <begin position="192"/>
        <end position="216"/>
    </location>
</feature>
<evidence type="ECO:0000256" key="7">
    <source>
        <dbReference type="ARBA" id="ARBA00023136"/>
    </source>
</evidence>
<evidence type="ECO:0000256" key="4">
    <source>
        <dbReference type="ARBA" id="ARBA00022519"/>
    </source>
</evidence>
<feature type="transmembrane region" description="Helical" evidence="9">
    <location>
        <begin position="88"/>
        <end position="109"/>
    </location>
</feature>
<keyword evidence="7 9" id="KW-0472">Membrane</keyword>
<accession>A0ABZ2XT21</accession>
<comment type="similarity">
    <text evidence="8">Belongs to the TsuA/YedE (TC 9.B.102) family.</text>
</comment>
<reference evidence="10 11" key="1">
    <citation type="submission" date="2023-04" db="EMBL/GenBank/DDBJ databases">
        <title>Complete genome sequence of Alisedimentitalea scapharcae.</title>
        <authorList>
            <person name="Rong J.-C."/>
            <person name="Yi M.-L."/>
            <person name="Zhao Q."/>
        </authorList>
    </citation>
    <scope>NUCLEOTIDE SEQUENCE [LARGE SCALE GENOMIC DNA]</scope>
    <source>
        <strain evidence="10 11">KCTC 42119</strain>
    </source>
</reference>
<evidence type="ECO:0000313" key="11">
    <source>
        <dbReference type="Proteomes" id="UP001623232"/>
    </source>
</evidence>
<feature type="transmembrane region" description="Helical" evidence="9">
    <location>
        <begin position="236"/>
        <end position="265"/>
    </location>
</feature>
<sequence>MFETFGFEDTTAREVSVLFALGLGLLFGLLAQITRFCFRRAIVGDDRKQAAGVWFMALALAVMGTQAAAHVGWISFDSHRLMSSDLPVLVILAGGLLFGGGMVLTRGCISRLTVLSGAGNLRALTCVVVFAIAAHATLKGVLAPLAATLRQTTVDLGGTVSLAALPGGALVWSAILVALAIFIAVRSGARPALLLGAGLIGALVPLGWVGTGFILFDEFDPIAMESLSFTRPSADALFYTIASTSIPAGFGSALIGGVLIGGLVAALLTRQFRWQSFDSPRQTGRYLAGASLMGVGGVLAGGCTVGAGLAGIPTLSFAAFLALAAIAAGGWGTAKLLNAAFDGSDGSPARPDLQPAE</sequence>
<feature type="transmembrane region" description="Helical" evidence="9">
    <location>
        <begin position="121"/>
        <end position="142"/>
    </location>
</feature>
<feature type="transmembrane region" description="Helical" evidence="9">
    <location>
        <begin position="50"/>
        <end position="76"/>
    </location>
</feature>
<evidence type="ECO:0000256" key="5">
    <source>
        <dbReference type="ARBA" id="ARBA00022692"/>
    </source>
</evidence>
<dbReference type="RefSeq" id="WP_406645168.1">
    <property type="nucleotide sequence ID" value="NZ_CP123584.1"/>
</dbReference>
<evidence type="ECO:0000256" key="2">
    <source>
        <dbReference type="ARBA" id="ARBA00022448"/>
    </source>
</evidence>
<comment type="subcellular location">
    <subcellularLocation>
        <location evidence="1">Cell inner membrane</location>
        <topology evidence="1">Multi-pass membrane protein</topology>
    </subcellularLocation>
</comment>
<evidence type="ECO:0000256" key="9">
    <source>
        <dbReference type="SAM" id="Phobius"/>
    </source>
</evidence>
<gene>
    <name evidence="10" type="ORF">QEZ52_14680</name>
</gene>
<dbReference type="Pfam" id="PF04143">
    <property type="entry name" value="Sulf_transp"/>
    <property type="match status" value="1"/>
</dbReference>
<evidence type="ECO:0000256" key="6">
    <source>
        <dbReference type="ARBA" id="ARBA00022989"/>
    </source>
</evidence>
<dbReference type="InterPro" id="IPR007272">
    <property type="entry name" value="Sulf_transp_TsuA/YedE"/>
</dbReference>
<dbReference type="Proteomes" id="UP001623232">
    <property type="component" value="Chromosome"/>
</dbReference>
<evidence type="ECO:0000313" key="10">
    <source>
        <dbReference type="EMBL" id="WZK87846.1"/>
    </source>
</evidence>
<feature type="transmembrane region" description="Helical" evidence="9">
    <location>
        <begin position="162"/>
        <end position="185"/>
    </location>
</feature>
<evidence type="ECO:0000256" key="1">
    <source>
        <dbReference type="ARBA" id="ARBA00004429"/>
    </source>
</evidence>
<feature type="transmembrane region" description="Helical" evidence="9">
    <location>
        <begin position="286"/>
        <end position="309"/>
    </location>
</feature>
<dbReference type="PANTHER" id="PTHR30574:SF1">
    <property type="entry name" value="SULPHUR TRANSPORT DOMAIN-CONTAINING PROTEIN"/>
    <property type="match status" value="1"/>
</dbReference>
<organism evidence="10 11">
    <name type="scientific">Aliisedimentitalea scapharcae</name>
    <dbReference type="NCBI Taxonomy" id="1524259"/>
    <lineage>
        <taxon>Bacteria</taxon>
        <taxon>Pseudomonadati</taxon>
        <taxon>Pseudomonadota</taxon>
        <taxon>Alphaproteobacteria</taxon>
        <taxon>Rhodobacterales</taxon>
        <taxon>Roseobacteraceae</taxon>
        <taxon>Aliisedimentitalea</taxon>
    </lineage>
</organism>
<keyword evidence="6 9" id="KW-1133">Transmembrane helix</keyword>
<name>A0ABZ2XT21_9RHOB</name>
<evidence type="ECO:0000256" key="3">
    <source>
        <dbReference type="ARBA" id="ARBA00022475"/>
    </source>
</evidence>
<keyword evidence="3" id="KW-1003">Cell membrane</keyword>
<keyword evidence="11" id="KW-1185">Reference proteome</keyword>
<dbReference type="PANTHER" id="PTHR30574">
    <property type="entry name" value="INNER MEMBRANE PROTEIN YEDE"/>
    <property type="match status" value="1"/>
</dbReference>
<keyword evidence="4" id="KW-0997">Cell inner membrane</keyword>
<feature type="transmembrane region" description="Helical" evidence="9">
    <location>
        <begin position="15"/>
        <end position="38"/>
    </location>
</feature>
<protein>
    <submittedName>
        <fullName evidence="10">YeeE/YedE family protein</fullName>
    </submittedName>
</protein>
<keyword evidence="2" id="KW-0813">Transport</keyword>
<feature type="transmembrane region" description="Helical" evidence="9">
    <location>
        <begin position="315"/>
        <end position="334"/>
    </location>
</feature>